<evidence type="ECO:0000259" key="10">
    <source>
        <dbReference type="PROSITE" id="PS51352"/>
    </source>
</evidence>
<feature type="domain" description="Thioredoxin" evidence="10">
    <location>
        <begin position="1"/>
        <end position="108"/>
    </location>
</feature>
<keyword evidence="2" id="KW-0813">Transport</keyword>
<dbReference type="PIRSF" id="PIRSF000077">
    <property type="entry name" value="Thioredoxin"/>
    <property type="match status" value="1"/>
</dbReference>
<evidence type="ECO:0000256" key="6">
    <source>
        <dbReference type="NCBIfam" id="TIGR01068"/>
    </source>
</evidence>
<evidence type="ECO:0000256" key="2">
    <source>
        <dbReference type="ARBA" id="ARBA00022448"/>
    </source>
</evidence>
<keyword evidence="3" id="KW-0249">Electron transport</keyword>
<feature type="active site" description="Nucleophile" evidence="8">
    <location>
        <position position="32"/>
    </location>
</feature>
<evidence type="ECO:0000313" key="12">
    <source>
        <dbReference type="Proteomes" id="UP000030652"/>
    </source>
</evidence>
<keyword evidence="4 9" id="KW-1015">Disulfide bond</keyword>
<comment type="caution">
    <text evidence="11">The sequence shown here is derived from an EMBL/GenBank/DDBJ whole genome shotgun (WGS) entry which is preliminary data.</text>
</comment>
<dbReference type="Proteomes" id="UP000030652">
    <property type="component" value="Unassembled WGS sequence"/>
</dbReference>
<feature type="site" description="Deprotonates C-terminal active site Cys" evidence="8">
    <location>
        <position position="26"/>
    </location>
</feature>
<dbReference type="PANTHER" id="PTHR45663:SF11">
    <property type="entry name" value="GEO12009P1"/>
    <property type="match status" value="1"/>
</dbReference>
<dbReference type="PATRIC" id="fig|237368.3.peg.1659"/>
<feature type="active site" description="Nucleophile" evidence="8">
    <location>
        <position position="35"/>
    </location>
</feature>
<comment type="similarity">
    <text evidence="1 7">Belongs to the thioredoxin family.</text>
</comment>
<dbReference type="PROSITE" id="PS00194">
    <property type="entry name" value="THIOREDOXIN_1"/>
    <property type="match status" value="1"/>
</dbReference>
<feature type="site" description="Contributes to redox potential value" evidence="8">
    <location>
        <position position="33"/>
    </location>
</feature>
<accession>A0A0B0EJG7</accession>
<dbReference type="InterPro" id="IPR017937">
    <property type="entry name" value="Thioredoxin_CS"/>
</dbReference>
<dbReference type="PRINTS" id="PR00421">
    <property type="entry name" value="THIOREDOXIN"/>
</dbReference>
<protein>
    <recommendedName>
        <fullName evidence="6 7">Thioredoxin</fullName>
    </recommendedName>
</protein>
<dbReference type="GO" id="GO:0005737">
    <property type="term" value="C:cytoplasm"/>
    <property type="evidence" value="ECO:0007669"/>
    <property type="project" value="TreeGrafter"/>
</dbReference>
<dbReference type="PANTHER" id="PTHR45663">
    <property type="entry name" value="GEO12009P1"/>
    <property type="match status" value="1"/>
</dbReference>
<name>A0A0B0EJG7_9BACT</name>
<sequence length="108" mass="11770">MSSLQAVTNEDFEQAVIQADTPVLVDFYADWCGPCKTQGPILSQLAEEFDGKVKFAKVDIDAEGNKDLAVKYGVLSVPTLILFSNGEVKETMIGVTSKSKLKQKLEEA</sequence>
<dbReference type="AlphaFoldDB" id="A0A0B0EJG7"/>
<dbReference type="Gene3D" id="3.40.30.10">
    <property type="entry name" value="Glutaredoxin"/>
    <property type="match status" value="1"/>
</dbReference>
<keyword evidence="5 9" id="KW-0676">Redox-active center</keyword>
<gene>
    <name evidence="11" type="primary">trxA</name>
    <name evidence="11" type="ORF">SCABRO_01522</name>
</gene>
<dbReference type="Pfam" id="PF00085">
    <property type="entry name" value="Thioredoxin"/>
    <property type="match status" value="1"/>
</dbReference>
<feature type="disulfide bond" description="Redox-active" evidence="9">
    <location>
        <begin position="32"/>
        <end position="35"/>
    </location>
</feature>
<evidence type="ECO:0000256" key="9">
    <source>
        <dbReference type="PIRSR" id="PIRSR000077-4"/>
    </source>
</evidence>
<dbReference type="InterPro" id="IPR013766">
    <property type="entry name" value="Thioredoxin_domain"/>
</dbReference>
<organism evidence="11 12">
    <name type="scientific">Candidatus Scalindua brodae</name>
    <dbReference type="NCBI Taxonomy" id="237368"/>
    <lineage>
        <taxon>Bacteria</taxon>
        <taxon>Pseudomonadati</taxon>
        <taxon>Planctomycetota</taxon>
        <taxon>Candidatus Brocadiia</taxon>
        <taxon>Candidatus Brocadiales</taxon>
        <taxon>Candidatus Scalinduaceae</taxon>
        <taxon>Candidatus Scalindua</taxon>
    </lineage>
</organism>
<feature type="site" description="Contributes to redox potential value" evidence="8">
    <location>
        <position position="34"/>
    </location>
</feature>
<evidence type="ECO:0000256" key="5">
    <source>
        <dbReference type="ARBA" id="ARBA00023284"/>
    </source>
</evidence>
<evidence type="ECO:0000256" key="3">
    <source>
        <dbReference type="ARBA" id="ARBA00022982"/>
    </source>
</evidence>
<dbReference type="CDD" id="cd02947">
    <property type="entry name" value="TRX_family"/>
    <property type="match status" value="1"/>
</dbReference>
<evidence type="ECO:0000256" key="7">
    <source>
        <dbReference type="PIRNR" id="PIRNR000077"/>
    </source>
</evidence>
<dbReference type="SUPFAM" id="SSF52833">
    <property type="entry name" value="Thioredoxin-like"/>
    <property type="match status" value="1"/>
</dbReference>
<dbReference type="EMBL" id="JRYO01000096">
    <property type="protein sequence ID" value="KHE92729.1"/>
    <property type="molecule type" value="Genomic_DNA"/>
</dbReference>
<evidence type="ECO:0000256" key="4">
    <source>
        <dbReference type="ARBA" id="ARBA00023157"/>
    </source>
</evidence>
<dbReference type="FunFam" id="3.40.30.10:FF:000001">
    <property type="entry name" value="Thioredoxin"/>
    <property type="match status" value="1"/>
</dbReference>
<evidence type="ECO:0000256" key="1">
    <source>
        <dbReference type="ARBA" id="ARBA00008987"/>
    </source>
</evidence>
<reference evidence="11 12" key="1">
    <citation type="submission" date="2014-10" db="EMBL/GenBank/DDBJ databases">
        <title>Draft genome of anammox bacterium scalindua brodae, obtained using differential coverage binning of sequence data from two enrichment reactors.</title>
        <authorList>
            <person name="Speth D.R."/>
            <person name="Russ L."/>
            <person name="Kartal B."/>
            <person name="Op den Camp H.J."/>
            <person name="Dutilh B.E."/>
            <person name="Jetten M.S."/>
        </authorList>
    </citation>
    <scope>NUCLEOTIDE SEQUENCE [LARGE SCALE GENOMIC DNA]</scope>
    <source>
        <strain evidence="11">RU1</strain>
    </source>
</reference>
<proteinExistence type="inferred from homology"/>
<evidence type="ECO:0000256" key="8">
    <source>
        <dbReference type="PIRSR" id="PIRSR000077-1"/>
    </source>
</evidence>
<evidence type="ECO:0000313" key="11">
    <source>
        <dbReference type="EMBL" id="KHE92729.1"/>
    </source>
</evidence>
<dbReference type="GO" id="GO:0015035">
    <property type="term" value="F:protein-disulfide reductase activity"/>
    <property type="evidence" value="ECO:0007669"/>
    <property type="project" value="UniProtKB-UniRule"/>
</dbReference>
<dbReference type="PROSITE" id="PS51352">
    <property type="entry name" value="THIOREDOXIN_2"/>
    <property type="match status" value="1"/>
</dbReference>
<dbReference type="eggNOG" id="COG3118">
    <property type="taxonomic scope" value="Bacteria"/>
</dbReference>
<dbReference type="InterPro" id="IPR005746">
    <property type="entry name" value="Thioredoxin"/>
</dbReference>
<dbReference type="NCBIfam" id="TIGR01068">
    <property type="entry name" value="thioredoxin"/>
    <property type="match status" value="1"/>
</dbReference>
<dbReference type="InterPro" id="IPR036249">
    <property type="entry name" value="Thioredoxin-like_sf"/>
</dbReference>